<accession>A0A2I0WJB7</accession>
<feature type="region of interest" description="Disordered" evidence="1">
    <location>
        <begin position="119"/>
        <end position="163"/>
    </location>
</feature>
<keyword evidence="3" id="KW-1185">Reference proteome</keyword>
<organism evidence="2 3">
    <name type="scientific">Dendrobium catenatum</name>
    <dbReference type="NCBI Taxonomy" id="906689"/>
    <lineage>
        <taxon>Eukaryota</taxon>
        <taxon>Viridiplantae</taxon>
        <taxon>Streptophyta</taxon>
        <taxon>Embryophyta</taxon>
        <taxon>Tracheophyta</taxon>
        <taxon>Spermatophyta</taxon>
        <taxon>Magnoliopsida</taxon>
        <taxon>Liliopsida</taxon>
        <taxon>Asparagales</taxon>
        <taxon>Orchidaceae</taxon>
        <taxon>Epidendroideae</taxon>
        <taxon>Malaxideae</taxon>
        <taxon>Dendrobiinae</taxon>
        <taxon>Dendrobium</taxon>
    </lineage>
</organism>
<dbReference type="EMBL" id="KZ502577">
    <property type="protein sequence ID" value="PKU75738.1"/>
    <property type="molecule type" value="Genomic_DNA"/>
</dbReference>
<name>A0A2I0WJB7_9ASPA</name>
<evidence type="ECO:0000313" key="3">
    <source>
        <dbReference type="Proteomes" id="UP000233837"/>
    </source>
</evidence>
<evidence type="ECO:0000256" key="1">
    <source>
        <dbReference type="SAM" id="MobiDB-lite"/>
    </source>
</evidence>
<feature type="compositionally biased region" description="Low complexity" evidence="1">
    <location>
        <begin position="126"/>
        <end position="138"/>
    </location>
</feature>
<protein>
    <submittedName>
        <fullName evidence="2">Uncharacterized protein</fullName>
    </submittedName>
</protein>
<reference evidence="2 3" key="2">
    <citation type="journal article" date="2017" name="Nature">
        <title>The Apostasia genome and the evolution of orchids.</title>
        <authorList>
            <person name="Zhang G.Q."/>
            <person name="Liu K.W."/>
            <person name="Li Z."/>
            <person name="Lohaus R."/>
            <person name="Hsiao Y.Y."/>
            <person name="Niu S.C."/>
            <person name="Wang J.Y."/>
            <person name="Lin Y.C."/>
            <person name="Xu Q."/>
            <person name="Chen L.J."/>
            <person name="Yoshida K."/>
            <person name="Fujiwara S."/>
            <person name="Wang Z.W."/>
            <person name="Zhang Y.Q."/>
            <person name="Mitsuda N."/>
            <person name="Wang M."/>
            <person name="Liu G.H."/>
            <person name="Pecoraro L."/>
            <person name="Huang H.X."/>
            <person name="Xiao X.J."/>
            <person name="Lin M."/>
            <person name="Wu X.Y."/>
            <person name="Wu W.L."/>
            <person name="Chen Y.Y."/>
            <person name="Chang S.B."/>
            <person name="Sakamoto S."/>
            <person name="Ohme-Takagi M."/>
            <person name="Yagi M."/>
            <person name="Zeng S.J."/>
            <person name="Shen C.Y."/>
            <person name="Yeh C.M."/>
            <person name="Luo Y.B."/>
            <person name="Tsai W.C."/>
            <person name="Van de Peer Y."/>
            <person name="Liu Z.J."/>
        </authorList>
    </citation>
    <scope>NUCLEOTIDE SEQUENCE [LARGE SCALE GENOMIC DNA]</scope>
    <source>
        <tissue evidence="2">The whole plant</tissue>
    </source>
</reference>
<proteinExistence type="predicted"/>
<dbReference type="Proteomes" id="UP000233837">
    <property type="component" value="Unassembled WGS sequence"/>
</dbReference>
<evidence type="ECO:0000313" key="2">
    <source>
        <dbReference type="EMBL" id="PKU75738.1"/>
    </source>
</evidence>
<reference evidence="2 3" key="1">
    <citation type="journal article" date="2016" name="Sci. Rep.">
        <title>The Dendrobium catenatum Lindl. genome sequence provides insights into polysaccharide synthase, floral development and adaptive evolution.</title>
        <authorList>
            <person name="Zhang G.Q."/>
            <person name="Xu Q."/>
            <person name="Bian C."/>
            <person name="Tsai W.C."/>
            <person name="Yeh C.M."/>
            <person name="Liu K.W."/>
            <person name="Yoshida K."/>
            <person name="Zhang L.S."/>
            <person name="Chang S.B."/>
            <person name="Chen F."/>
            <person name="Shi Y."/>
            <person name="Su Y.Y."/>
            <person name="Zhang Y.Q."/>
            <person name="Chen L.J."/>
            <person name="Yin Y."/>
            <person name="Lin M."/>
            <person name="Huang H."/>
            <person name="Deng H."/>
            <person name="Wang Z.W."/>
            <person name="Zhu S.L."/>
            <person name="Zhao X."/>
            <person name="Deng C."/>
            <person name="Niu S.C."/>
            <person name="Huang J."/>
            <person name="Wang M."/>
            <person name="Liu G.H."/>
            <person name="Yang H.J."/>
            <person name="Xiao X.J."/>
            <person name="Hsiao Y.Y."/>
            <person name="Wu W.L."/>
            <person name="Chen Y.Y."/>
            <person name="Mitsuda N."/>
            <person name="Ohme-Takagi M."/>
            <person name="Luo Y.B."/>
            <person name="Van de Peer Y."/>
            <person name="Liu Z.J."/>
        </authorList>
    </citation>
    <scope>NUCLEOTIDE SEQUENCE [LARGE SCALE GENOMIC DNA]</scope>
    <source>
        <tissue evidence="2">The whole plant</tissue>
    </source>
</reference>
<gene>
    <name evidence="2" type="ORF">MA16_Dca015618</name>
</gene>
<sequence length="277" mass="31188">MLEEVGDRCEILFYGRLQWVIEVESFMPVLVGNRGQEKGKDLFAAVRLRSDDLHFDFAPTKTCVRLHSDPLDTICWLFDFALIDLKPSLLRHGDDCQKGIIKNIFGRCNKKITISSSSRSVHIEGTSSSQPATQSQPSPRIPAPATVTQSQPSPQFYSPDPHLPSLDLTQTTPFYPYFPPPPHGVYPTYPPYSYPSYVPPPTHPLQHHLSPLQQSRQQRVLNLMEEYTRLRESQDIAGEGSSAGSAEYSDYRTWQQAVGGLQYGKVYGLGYSTFYDG</sequence>
<feature type="compositionally biased region" description="Polar residues" evidence="1">
    <location>
        <begin position="146"/>
        <end position="156"/>
    </location>
</feature>
<dbReference type="AlphaFoldDB" id="A0A2I0WJB7"/>